<sequence>MQKAPIFQSELKDKTGLAGQDLSLKCQVLGYPEPQIVWAKDGERLTTSRRVKLSFEEGGWCHLNILGCTSEDTGLYLCSATNVVGVTGSDSHLIIADIIEDKKILQSKPRFIRAPASTIEVQEGGQFKLIAKATGDPKPIVTWKKEGRDILRTNRLYKSYVTGDGESHLIVECVVSKTSGIFSCFAQNTHGEVEVIVQRTKTVPVITEAPIFTQNLKDMGVVTGHPVTLSCKEKFVVILNMSILINKIFKSTELLFKANNFSYLCHLLFSKFVSTELSDEPAGPPRFIRCLRDIWTPLEQSIIFDVEVTGYPIPDLCWYHNDKKITEGKNIEIIYKSETICELHLSDLTLNDLGSYAVEASNVHGLVRTTGSLNQKIATPEIAVQAKVAFKEQRHRHRHSRSSRTDAHGLAESILAGMAIEEEKRQSSEQESKHDNLGEKHINFLFILKSQQLIIIELKYVITTNIFNKEEFFFKFCSIRNNLHRKGASSIKVQCIFQMSLDVDAGDSVFADGIPPQFRTDKIRHIIRAMDGERVELVAEIVQGSEPLQIRWLRNKMVIMDSSSFQYSRTGEFVKLIVADAFPEDGGEYAVEAKNQWGVARCIMRLDINMSLMYTNFIYYTMCFIIIEYFPFVVTTRNPAFETTKILSWHTVTLSRSPTFFSSFYNYITFRRNAHKKTIKQFIASVGGIAISNTDDSSTLSIVFLENSHVGEYLCAIRNPYGEDLATSMILIEGTNTYMYKSFGNRINSIIPL</sequence>
<dbReference type="FunFam" id="2.60.40.10:FF:000080">
    <property type="entry name" value="Myosin light chain kinase, smooth muscle"/>
    <property type="match status" value="1"/>
</dbReference>
<keyword evidence="4" id="KW-1015">Disulfide bond</keyword>
<dbReference type="SUPFAM" id="SSF48726">
    <property type="entry name" value="Immunoglobulin"/>
    <property type="match status" value="5"/>
</dbReference>
<keyword evidence="6" id="KW-1133">Transmembrane helix</keyword>
<feature type="domain" description="Ig-like" evidence="7">
    <location>
        <begin position="5"/>
        <end position="96"/>
    </location>
</feature>
<evidence type="ECO:0000256" key="4">
    <source>
        <dbReference type="ARBA" id="ARBA00023157"/>
    </source>
</evidence>
<dbReference type="Gene3D" id="2.60.40.10">
    <property type="entry name" value="Immunoglobulins"/>
    <property type="match status" value="4"/>
</dbReference>
<dbReference type="SMART" id="SM00409">
    <property type="entry name" value="IG"/>
    <property type="match status" value="4"/>
</dbReference>
<dbReference type="WBParaSite" id="Hba_11415">
    <property type="protein sequence ID" value="Hba_11415"/>
    <property type="gene ID" value="Hba_11415"/>
</dbReference>
<evidence type="ECO:0000256" key="3">
    <source>
        <dbReference type="ARBA" id="ARBA00022737"/>
    </source>
</evidence>
<comment type="similarity">
    <text evidence="2">Belongs to the protein kinase superfamily. CAMK Ser/Thr protein kinase family.</text>
</comment>
<dbReference type="GO" id="GO:0030016">
    <property type="term" value="C:myofibril"/>
    <property type="evidence" value="ECO:0007669"/>
    <property type="project" value="UniProtKB-SubCell"/>
</dbReference>
<dbReference type="PROSITE" id="PS50835">
    <property type="entry name" value="IG_LIKE"/>
    <property type="match status" value="2"/>
</dbReference>
<dbReference type="InterPro" id="IPR013783">
    <property type="entry name" value="Ig-like_fold"/>
</dbReference>
<dbReference type="InterPro" id="IPR003598">
    <property type="entry name" value="Ig_sub2"/>
</dbReference>
<dbReference type="InterPro" id="IPR036179">
    <property type="entry name" value="Ig-like_dom_sf"/>
</dbReference>
<evidence type="ECO:0000256" key="5">
    <source>
        <dbReference type="ARBA" id="ARBA00023319"/>
    </source>
</evidence>
<dbReference type="SMART" id="SM00408">
    <property type="entry name" value="IGc2"/>
    <property type="match status" value="4"/>
</dbReference>
<keyword evidence="6" id="KW-0472">Membrane</keyword>
<dbReference type="InterPro" id="IPR003599">
    <property type="entry name" value="Ig_sub"/>
</dbReference>
<feature type="domain" description="Ig-like" evidence="7">
    <location>
        <begin position="109"/>
        <end position="202"/>
    </location>
</feature>
<evidence type="ECO:0000313" key="8">
    <source>
        <dbReference type="Proteomes" id="UP000095283"/>
    </source>
</evidence>
<name>A0A1I7X1T1_HETBA</name>
<keyword evidence="3" id="KW-0677">Repeat</keyword>
<keyword evidence="8" id="KW-1185">Reference proteome</keyword>
<evidence type="ECO:0000313" key="9">
    <source>
        <dbReference type="WBParaSite" id="Hba_11415"/>
    </source>
</evidence>
<dbReference type="PANTHER" id="PTHR47633">
    <property type="entry name" value="IMMUNOGLOBULIN"/>
    <property type="match status" value="1"/>
</dbReference>
<dbReference type="FunFam" id="2.60.40.10:FF:000107">
    <property type="entry name" value="Myosin, light chain kinase a"/>
    <property type="match status" value="1"/>
</dbReference>
<feature type="transmembrane region" description="Helical" evidence="6">
    <location>
        <begin position="617"/>
        <end position="635"/>
    </location>
</feature>
<keyword evidence="5" id="KW-0393">Immunoglobulin domain</keyword>
<dbReference type="FunFam" id="2.60.40.10:FF:000032">
    <property type="entry name" value="palladin isoform X1"/>
    <property type="match status" value="1"/>
</dbReference>
<dbReference type="InterPro" id="IPR013098">
    <property type="entry name" value="Ig_I-set"/>
</dbReference>
<protein>
    <submittedName>
        <fullName evidence="9">Ig-like domain-containing protein</fullName>
    </submittedName>
</protein>
<dbReference type="InterPro" id="IPR007110">
    <property type="entry name" value="Ig-like_dom"/>
</dbReference>
<dbReference type="AlphaFoldDB" id="A0A1I7X1T1"/>
<proteinExistence type="inferred from homology"/>
<organism evidence="8 9">
    <name type="scientific">Heterorhabditis bacteriophora</name>
    <name type="common">Entomopathogenic nematode worm</name>
    <dbReference type="NCBI Taxonomy" id="37862"/>
    <lineage>
        <taxon>Eukaryota</taxon>
        <taxon>Metazoa</taxon>
        <taxon>Ecdysozoa</taxon>
        <taxon>Nematoda</taxon>
        <taxon>Chromadorea</taxon>
        <taxon>Rhabditida</taxon>
        <taxon>Rhabditina</taxon>
        <taxon>Rhabditomorpha</taxon>
        <taxon>Strongyloidea</taxon>
        <taxon>Heterorhabditidae</taxon>
        <taxon>Heterorhabditis</taxon>
    </lineage>
</organism>
<comment type="subcellular location">
    <subcellularLocation>
        <location evidence="1">Cytoplasm</location>
        <location evidence="1">Myofibril</location>
    </subcellularLocation>
</comment>
<dbReference type="Pfam" id="PF07679">
    <property type="entry name" value="I-set"/>
    <property type="match status" value="4"/>
</dbReference>
<evidence type="ECO:0000259" key="7">
    <source>
        <dbReference type="PROSITE" id="PS50835"/>
    </source>
</evidence>
<evidence type="ECO:0000256" key="1">
    <source>
        <dbReference type="ARBA" id="ARBA00004657"/>
    </source>
</evidence>
<accession>A0A1I7X1T1</accession>
<keyword evidence="6" id="KW-0812">Transmembrane</keyword>
<dbReference type="Proteomes" id="UP000095283">
    <property type="component" value="Unplaced"/>
</dbReference>
<evidence type="ECO:0000256" key="6">
    <source>
        <dbReference type="SAM" id="Phobius"/>
    </source>
</evidence>
<evidence type="ECO:0000256" key="2">
    <source>
        <dbReference type="ARBA" id="ARBA00006692"/>
    </source>
</evidence>
<reference evidence="9" key="1">
    <citation type="submission" date="2016-11" db="UniProtKB">
        <authorList>
            <consortium name="WormBaseParasite"/>
        </authorList>
    </citation>
    <scope>IDENTIFICATION</scope>
</reference>